<proteinExistence type="predicted"/>
<reference evidence="4" key="1">
    <citation type="submission" date="2020-10" db="EMBL/GenBank/DDBJ databases">
        <title>Taxonomic study of unclassified bacteria belonging to the class Ktedonobacteria.</title>
        <authorList>
            <person name="Yabe S."/>
            <person name="Wang C.M."/>
            <person name="Zheng Y."/>
            <person name="Sakai Y."/>
            <person name="Cavaletti L."/>
            <person name="Monciardini P."/>
            <person name="Donadio S."/>
        </authorList>
    </citation>
    <scope>NUCLEOTIDE SEQUENCE</scope>
    <source>
        <strain evidence="4">ID150040</strain>
    </source>
</reference>
<evidence type="ECO:0000259" key="3">
    <source>
        <dbReference type="Pfam" id="PF13349"/>
    </source>
</evidence>
<feature type="compositionally biased region" description="Basic and acidic residues" evidence="1">
    <location>
        <begin position="1"/>
        <end position="14"/>
    </location>
</feature>
<accession>A0A8J3ISC5</accession>
<name>A0A8J3ISC5_9CHLR</name>
<sequence>MVDHATNKQTEKDLATAAKKRHEARNRNDIVGKTTLDLPSLSGLEPMPLFPPKQATTPATSPDEATPPLAVSPMEVQAPTPAESLVDASSQPSLPLPPTTEARLRAIPARPVPNQSQQTTPLSLQEITGQTTSHPLKRIRLRPLFKSLKAGLVLALLCIIVVGGASAYFHFPSSAPQSTSSITIHQRASPPHIQQHSEATPESNSITVGDHPIIELQGRIGNVSIAAGKAGSLVIKTSSDQIANADANNLLHYTQSHDEQGHDLVRIINQAANQNVNYEILSPRATKVRITIDSGSIAIDGISGVTVTTINSSISVQDVTGPTSISTQNGDIALNNVKGAMVIQTNSGSIRGSTIDGQLKAITQNGDILIQHGALHDQSLLQTRQGSITYTGTIAPKSDYKINTQSGNVTLTLPAITVMQLHASIQSGTMSNAFRDTNAIPHAQVFIDVGTGSITIKKAT</sequence>
<protein>
    <recommendedName>
        <fullName evidence="3">DUF4097 domain-containing protein</fullName>
    </recommendedName>
</protein>
<dbReference type="AlphaFoldDB" id="A0A8J3ISC5"/>
<gene>
    <name evidence="4" type="ORF">KSF_054040</name>
</gene>
<dbReference type="Proteomes" id="UP000597444">
    <property type="component" value="Unassembled WGS sequence"/>
</dbReference>
<feature type="region of interest" description="Disordered" evidence="1">
    <location>
        <begin position="1"/>
        <end position="70"/>
    </location>
</feature>
<dbReference type="RefSeq" id="WP_220206040.1">
    <property type="nucleotide sequence ID" value="NZ_BNJK01000001.1"/>
</dbReference>
<feature type="region of interest" description="Disordered" evidence="1">
    <location>
        <begin position="80"/>
        <end position="99"/>
    </location>
</feature>
<feature type="compositionally biased region" description="Polar residues" evidence="1">
    <location>
        <begin position="113"/>
        <end position="132"/>
    </location>
</feature>
<evidence type="ECO:0000313" key="4">
    <source>
        <dbReference type="EMBL" id="GHO95356.1"/>
    </source>
</evidence>
<feature type="region of interest" description="Disordered" evidence="1">
    <location>
        <begin position="110"/>
        <end position="132"/>
    </location>
</feature>
<evidence type="ECO:0000256" key="1">
    <source>
        <dbReference type="SAM" id="MobiDB-lite"/>
    </source>
</evidence>
<comment type="caution">
    <text evidence="4">The sequence shown here is derived from an EMBL/GenBank/DDBJ whole genome shotgun (WGS) entry which is preliminary data.</text>
</comment>
<keyword evidence="2" id="KW-1133">Transmembrane helix</keyword>
<organism evidence="4 5">
    <name type="scientific">Reticulibacter mediterranei</name>
    <dbReference type="NCBI Taxonomy" id="2778369"/>
    <lineage>
        <taxon>Bacteria</taxon>
        <taxon>Bacillati</taxon>
        <taxon>Chloroflexota</taxon>
        <taxon>Ktedonobacteria</taxon>
        <taxon>Ktedonobacterales</taxon>
        <taxon>Reticulibacteraceae</taxon>
        <taxon>Reticulibacter</taxon>
    </lineage>
</organism>
<keyword evidence="5" id="KW-1185">Reference proteome</keyword>
<feature type="region of interest" description="Disordered" evidence="1">
    <location>
        <begin position="180"/>
        <end position="207"/>
    </location>
</feature>
<evidence type="ECO:0000313" key="5">
    <source>
        <dbReference type="Proteomes" id="UP000597444"/>
    </source>
</evidence>
<dbReference type="Pfam" id="PF13349">
    <property type="entry name" value="DUF4097"/>
    <property type="match status" value="1"/>
</dbReference>
<evidence type="ECO:0000256" key="2">
    <source>
        <dbReference type="SAM" id="Phobius"/>
    </source>
</evidence>
<dbReference type="EMBL" id="BNJK01000001">
    <property type="protein sequence ID" value="GHO95356.1"/>
    <property type="molecule type" value="Genomic_DNA"/>
</dbReference>
<feature type="domain" description="DUF4097" evidence="3">
    <location>
        <begin position="267"/>
        <end position="413"/>
    </location>
</feature>
<feature type="transmembrane region" description="Helical" evidence="2">
    <location>
        <begin position="150"/>
        <end position="171"/>
    </location>
</feature>
<keyword evidence="2" id="KW-0472">Membrane</keyword>
<keyword evidence="2" id="KW-0812">Transmembrane</keyword>
<dbReference type="InterPro" id="IPR025164">
    <property type="entry name" value="Toastrack_DUF4097"/>
</dbReference>